<evidence type="ECO:0000259" key="1">
    <source>
        <dbReference type="PROSITE" id="PS51186"/>
    </source>
</evidence>
<dbReference type="Gene3D" id="3.40.630.30">
    <property type="match status" value="1"/>
</dbReference>
<proteinExistence type="predicted"/>
<dbReference type="EMBL" id="DWWU01000030">
    <property type="protein sequence ID" value="HJC15533.1"/>
    <property type="molecule type" value="Genomic_DNA"/>
</dbReference>
<dbReference type="InterPro" id="IPR000182">
    <property type="entry name" value="GNAT_dom"/>
</dbReference>
<dbReference type="PROSITE" id="PS51186">
    <property type="entry name" value="GNAT"/>
    <property type="match status" value="1"/>
</dbReference>
<organism evidence="2 3">
    <name type="scientific">Candidatus Fusicatenibacter intestinigallinarum</name>
    <dbReference type="NCBI Taxonomy" id="2838598"/>
    <lineage>
        <taxon>Bacteria</taxon>
        <taxon>Bacillati</taxon>
        <taxon>Bacillota</taxon>
        <taxon>Clostridia</taxon>
        <taxon>Lachnospirales</taxon>
        <taxon>Lachnospiraceae</taxon>
        <taxon>Fusicatenibacter</taxon>
    </lineage>
</organism>
<feature type="domain" description="N-acetyltransferase" evidence="1">
    <location>
        <begin position="11"/>
        <end position="171"/>
    </location>
</feature>
<dbReference type="InterPro" id="IPR016181">
    <property type="entry name" value="Acyl_CoA_acyltransferase"/>
</dbReference>
<accession>A0A9D2N9C3</accession>
<sequence>MNTPRLETERLILRKFTEDDMDDLYLLLSDEEVNTFLPWYPVKNLEETKAFYEARYAANYEKAHAYDYAVCLKENNVPVGYVNVKMDDSYDLGYGLRREFWRRGIMTEAAGAVTAQLKRDGIPYITATHDVNNPRSGGVMQRIGMTYQYSYEELVQPKNVLVTFRMYQKNLDGNHDRVYRKYWNVSEVHFV</sequence>
<name>A0A9D2N9C3_9FIRM</name>
<reference evidence="2" key="1">
    <citation type="journal article" date="2021" name="PeerJ">
        <title>Extensive microbial diversity within the chicken gut microbiome revealed by metagenomics and culture.</title>
        <authorList>
            <person name="Gilroy R."/>
            <person name="Ravi A."/>
            <person name="Getino M."/>
            <person name="Pursley I."/>
            <person name="Horton D.L."/>
            <person name="Alikhan N.F."/>
            <person name="Baker D."/>
            <person name="Gharbi K."/>
            <person name="Hall N."/>
            <person name="Watson M."/>
            <person name="Adriaenssens E.M."/>
            <person name="Foster-Nyarko E."/>
            <person name="Jarju S."/>
            <person name="Secka A."/>
            <person name="Antonio M."/>
            <person name="Oren A."/>
            <person name="Chaudhuri R.R."/>
            <person name="La Ragione R."/>
            <person name="Hildebrand F."/>
            <person name="Pallen M.J."/>
        </authorList>
    </citation>
    <scope>NUCLEOTIDE SEQUENCE</scope>
    <source>
        <strain evidence="2">CHK185-5351</strain>
    </source>
</reference>
<dbReference type="Pfam" id="PF13302">
    <property type="entry name" value="Acetyltransf_3"/>
    <property type="match status" value="1"/>
</dbReference>
<evidence type="ECO:0000313" key="3">
    <source>
        <dbReference type="Proteomes" id="UP000823849"/>
    </source>
</evidence>
<protein>
    <submittedName>
        <fullName evidence="2">GNAT family N-acetyltransferase</fullName>
    </submittedName>
</protein>
<dbReference type="GO" id="GO:0016747">
    <property type="term" value="F:acyltransferase activity, transferring groups other than amino-acyl groups"/>
    <property type="evidence" value="ECO:0007669"/>
    <property type="project" value="InterPro"/>
</dbReference>
<reference evidence="2" key="2">
    <citation type="submission" date="2021-04" db="EMBL/GenBank/DDBJ databases">
        <authorList>
            <person name="Gilroy R."/>
        </authorList>
    </citation>
    <scope>NUCLEOTIDE SEQUENCE</scope>
    <source>
        <strain evidence="2">CHK185-5351</strain>
    </source>
</reference>
<dbReference type="Proteomes" id="UP000823849">
    <property type="component" value="Unassembled WGS sequence"/>
</dbReference>
<gene>
    <name evidence="2" type="ORF">H9705_06870</name>
</gene>
<dbReference type="AlphaFoldDB" id="A0A9D2N9C3"/>
<dbReference type="InterPro" id="IPR051531">
    <property type="entry name" value="N-acetyltransferase"/>
</dbReference>
<dbReference type="SUPFAM" id="SSF55729">
    <property type="entry name" value="Acyl-CoA N-acyltransferases (Nat)"/>
    <property type="match status" value="1"/>
</dbReference>
<evidence type="ECO:0000313" key="2">
    <source>
        <dbReference type="EMBL" id="HJC15533.1"/>
    </source>
</evidence>
<dbReference type="PANTHER" id="PTHR43792">
    <property type="entry name" value="GNAT FAMILY, PUTATIVE (AFU_ORTHOLOGUE AFUA_3G00765)-RELATED-RELATED"/>
    <property type="match status" value="1"/>
</dbReference>
<dbReference type="PANTHER" id="PTHR43792:SF1">
    <property type="entry name" value="N-ACETYLTRANSFERASE DOMAIN-CONTAINING PROTEIN"/>
    <property type="match status" value="1"/>
</dbReference>
<comment type="caution">
    <text evidence="2">The sequence shown here is derived from an EMBL/GenBank/DDBJ whole genome shotgun (WGS) entry which is preliminary data.</text>
</comment>